<dbReference type="Proteomes" id="UP001197974">
    <property type="component" value="Chromosome"/>
</dbReference>
<proteinExistence type="predicted"/>
<keyword evidence="8" id="KW-1185">Reference proteome</keyword>
<dbReference type="EMBL" id="CP129013">
    <property type="protein sequence ID" value="WLR42392.1"/>
    <property type="molecule type" value="Genomic_DNA"/>
</dbReference>
<organism evidence="7 8">
    <name type="scientific">Bacillus carboniphilus</name>
    <dbReference type="NCBI Taxonomy" id="86663"/>
    <lineage>
        <taxon>Bacteria</taxon>
        <taxon>Bacillati</taxon>
        <taxon>Bacillota</taxon>
        <taxon>Bacilli</taxon>
        <taxon>Bacillales</taxon>
        <taxon>Bacillaceae</taxon>
        <taxon>Bacillus</taxon>
    </lineage>
</organism>
<comment type="subcellular location">
    <subcellularLocation>
        <location evidence="1">Endomembrane system</location>
        <topology evidence="1">Multi-pass membrane protein</topology>
    </subcellularLocation>
</comment>
<name>A0ABY9JVA4_9BACI</name>
<evidence type="ECO:0000256" key="3">
    <source>
        <dbReference type="ARBA" id="ARBA00022989"/>
    </source>
</evidence>
<accession>A0ABY9JVA4</accession>
<gene>
    <name evidence="7" type="ORF">LC087_17065</name>
</gene>
<evidence type="ECO:0000256" key="4">
    <source>
        <dbReference type="ARBA" id="ARBA00023136"/>
    </source>
</evidence>
<evidence type="ECO:0000259" key="6">
    <source>
        <dbReference type="Pfam" id="PF06803"/>
    </source>
</evidence>
<evidence type="ECO:0000256" key="5">
    <source>
        <dbReference type="SAM" id="Phobius"/>
    </source>
</evidence>
<feature type="transmembrane region" description="Helical" evidence="5">
    <location>
        <begin position="84"/>
        <end position="100"/>
    </location>
</feature>
<evidence type="ECO:0000313" key="8">
    <source>
        <dbReference type="Proteomes" id="UP001197974"/>
    </source>
</evidence>
<sequence length="139" mass="15705">MSSQTHDQKYAKHFSDSSFWEKIKRFGKKAGVSVVYVALLLYYALQKPTTPLWAKTVIISALGYFIFPLDLLPDLIPGGYTDDFSGLFGALVTVAIFIDEDCKDKAKEKIITWFGEKALEETNAINEKLDNTKSEEIEK</sequence>
<dbReference type="InterPro" id="IPR010652">
    <property type="entry name" value="DUF1232"/>
</dbReference>
<evidence type="ECO:0000256" key="2">
    <source>
        <dbReference type="ARBA" id="ARBA00022692"/>
    </source>
</evidence>
<dbReference type="Pfam" id="PF06803">
    <property type="entry name" value="DUF1232"/>
    <property type="match status" value="1"/>
</dbReference>
<protein>
    <submittedName>
        <fullName evidence="7">YkvA family protein</fullName>
    </submittedName>
</protein>
<evidence type="ECO:0000256" key="1">
    <source>
        <dbReference type="ARBA" id="ARBA00004127"/>
    </source>
</evidence>
<feature type="transmembrane region" description="Helical" evidence="5">
    <location>
        <begin position="26"/>
        <end position="45"/>
    </location>
</feature>
<keyword evidence="4 5" id="KW-0472">Membrane</keyword>
<evidence type="ECO:0000313" key="7">
    <source>
        <dbReference type="EMBL" id="WLR42392.1"/>
    </source>
</evidence>
<feature type="domain" description="DUF1232" evidence="6">
    <location>
        <begin position="54"/>
        <end position="84"/>
    </location>
</feature>
<keyword evidence="2 5" id="KW-0812">Transmembrane</keyword>
<keyword evidence="3 5" id="KW-1133">Transmembrane helix</keyword>
<reference evidence="7 8" key="1">
    <citation type="submission" date="2023-06" db="EMBL/GenBank/DDBJ databases">
        <title>Five Gram-positive bacteria isolated from mangrove sediments in Shenzhen, Guangdong, China.</title>
        <authorList>
            <person name="Yu S."/>
            <person name="Zheng W."/>
            <person name="Huang Y."/>
        </authorList>
    </citation>
    <scope>NUCLEOTIDE SEQUENCE [LARGE SCALE GENOMIC DNA]</scope>
    <source>
        <strain evidence="7 8">SaN35-3</strain>
    </source>
</reference>
<dbReference type="RefSeq" id="WP_226542411.1">
    <property type="nucleotide sequence ID" value="NZ_CP129013.1"/>
</dbReference>